<dbReference type="Pfam" id="PF00595">
    <property type="entry name" value="PDZ"/>
    <property type="match status" value="1"/>
</dbReference>
<evidence type="ECO:0000256" key="1">
    <source>
        <dbReference type="ARBA" id="ARBA00004496"/>
    </source>
</evidence>
<evidence type="ECO:0000313" key="7">
    <source>
        <dbReference type="RefSeq" id="XP_002732253.2"/>
    </source>
</evidence>
<dbReference type="CDD" id="cd06753">
    <property type="entry name" value="PDZ_PDLIM-like"/>
    <property type="match status" value="1"/>
</dbReference>
<keyword evidence="6" id="KW-1185">Reference proteome</keyword>
<gene>
    <name evidence="7" type="primary">LOC100378208</name>
</gene>
<dbReference type="PANTHER" id="PTHR24214">
    <property type="entry name" value="PDZ AND LIM DOMAIN PROTEIN ZASP"/>
    <property type="match status" value="1"/>
</dbReference>
<dbReference type="Proteomes" id="UP000694865">
    <property type="component" value="Unplaced"/>
</dbReference>
<dbReference type="SUPFAM" id="SSF50156">
    <property type="entry name" value="PDZ domain-like"/>
    <property type="match status" value="1"/>
</dbReference>
<protein>
    <submittedName>
        <fullName evidence="7">PDZ and LIM domain protein 3-like</fullName>
    </submittedName>
</protein>
<dbReference type="SMART" id="SM00735">
    <property type="entry name" value="ZM"/>
    <property type="match status" value="1"/>
</dbReference>
<proteinExistence type="predicted"/>
<accession>A0ABM0GL15</accession>
<keyword evidence="2" id="KW-0963">Cytoplasm</keyword>
<feature type="domain" description="PDZ" evidence="5">
    <location>
        <begin position="1"/>
        <end position="74"/>
    </location>
</feature>
<dbReference type="Pfam" id="PF15936">
    <property type="entry name" value="DUF4749"/>
    <property type="match status" value="1"/>
</dbReference>
<evidence type="ECO:0000259" key="5">
    <source>
        <dbReference type="PROSITE" id="PS50106"/>
    </source>
</evidence>
<reference evidence="7" key="1">
    <citation type="submission" date="2025-08" db="UniProtKB">
        <authorList>
            <consortium name="RefSeq"/>
        </authorList>
    </citation>
    <scope>IDENTIFICATION</scope>
    <source>
        <tissue evidence="7">Testes</tissue>
    </source>
</reference>
<feature type="region of interest" description="Disordered" evidence="4">
    <location>
        <begin position="86"/>
        <end position="112"/>
    </location>
</feature>
<evidence type="ECO:0000313" key="6">
    <source>
        <dbReference type="Proteomes" id="UP000694865"/>
    </source>
</evidence>
<evidence type="ECO:0000256" key="4">
    <source>
        <dbReference type="SAM" id="MobiDB-lite"/>
    </source>
</evidence>
<sequence length="224" mass="24031">MQFEVTLQGPCPWGFRLGDGKDNETPLVIAKTTAGGKAAKAQILPSDVILKINDQSTVGMTVAEGQQILKDASELKLFIQRCDTGVQKTPRRGEQPAPTVREHFDPNAPAGPGSAKVVHLQYNSPVGIYSSANIADAFKGQTAGLAPGTTGIIGGEGNQRPVDKHSAVFQAVHDSSPNPHHGAASERYIERDGGEEMRYHGYANPGLQSRSFKMLQQMVNEEDL</sequence>
<dbReference type="PANTHER" id="PTHR24214:SF38">
    <property type="entry name" value="PDZ AND LIM DOMAIN PROTEIN ZASP-RELATED"/>
    <property type="match status" value="1"/>
</dbReference>
<evidence type="ECO:0000256" key="2">
    <source>
        <dbReference type="ARBA" id="ARBA00022490"/>
    </source>
</evidence>
<keyword evidence="3" id="KW-0479">Metal-binding</keyword>
<dbReference type="SMART" id="SM00228">
    <property type="entry name" value="PDZ"/>
    <property type="match status" value="1"/>
</dbReference>
<dbReference type="RefSeq" id="XP_002732253.2">
    <property type="nucleotide sequence ID" value="XM_002732207.2"/>
</dbReference>
<name>A0ABM0GL15_SACKO</name>
<comment type="subcellular location">
    <subcellularLocation>
        <location evidence="1">Cytoplasm</location>
    </subcellularLocation>
</comment>
<evidence type="ECO:0000256" key="3">
    <source>
        <dbReference type="ARBA" id="ARBA00023038"/>
    </source>
</evidence>
<dbReference type="InterPro" id="IPR050604">
    <property type="entry name" value="PDZ-LIM_domain"/>
</dbReference>
<dbReference type="InterPro" id="IPR036034">
    <property type="entry name" value="PDZ_sf"/>
</dbReference>
<organism evidence="6 7">
    <name type="scientific">Saccoglossus kowalevskii</name>
    <name type="common">Acorn worm</name>
    <dbReference type="NCBI Taxonomy" id="10224"/>
    <lineage>
        <taxon>Eukaryota</taxon>
        <taxon>Metazoa</taxon>
        <taxon>Hemichordata</taxon>
        <taxon>Enteropneusta</taxon>
        <taxon>Harrimaniidae</taxon>
        <taxon>Saccoglossus</taxon>
    </lineage>
</organism>
<dbReference type="InterPro" id="IPR031847">
    <property type="entry name" value="PDLI1-4/Zasp-like_mid"/>
</dbReference>
<dbReference type="InterPro" id="IPR006643">
    <property type="entry name" value="Zasp-like_motif"/>
</dbReference>
<dbReference type="InterPro" id="IPR001478">
    <property type="entry name" value="PDZ"/>
</dbReference>
<keyword evidence="3" id="KW-0862">Zinc</keyword>
<dbReference type="GeneID" id="100378208"/>
<dbReference type="PROSITE" id="PS50106">
    <property type="entry name" value="PDZ"/>
    <property type="match status" value="1"/>
</dbReference>
<dbReference type="Gene3D" id="2.30.42.10">
    <property type="match status" value="1"/>
</dbReference>
<keyword evidence="3" id="KW-0440">LIM domain</keyword>